<evidence type="ECO:0000313" key="2">
    <source>
        <dbReference type="EMBL" id="GAA2519155.1"/>
    </source>
</evidence>
<dbReference type="Proteomes" id="UP001501777">
    <property type="component" value="Unassembled WGS sequence"/>
</dbReference>
<dbReference type="EMBL" id="BAAASG010000026">
    <property type="protein sequence ID" value="GAA2519155.1"/>
    <property type="molecule type" value="Genomic_DNA"/>
</dbReference>
<evidence type="ECO:0000256" key="1">
    <source>
        <dbReference type="SAM" id="Phobius"/>
    </source>
</evidence>
<comment type="caution">
    <text evidence="2">The sequence shown here is derived from an EMBL/GenBank/DDBJ whole genome shotgun (WGS) entry which is preliminary data.</text>
</comment>
<sequence length="107" mass="11164">MLMNDMGDDSRERLEARVRRNAAALAGILGTMTAVVSTVLTTVLPGVPVVMRVVSGVLAVVSGAGIWQAIRGYRSRGGKHLALAYACALGSIAVLTALQRAAPNWFG</sequence>
<evidence type="ECO:0000313" key="3">
    <source>
        <dbReference type="Proteomes" id="UP001501777"/>
    </source>
</evidence>
<keyword evidence="1" id="KW-0812">Transmembrane</keyword>
<organism evidence="2 3">
    <name type="scientific">Streptomyces longisporus</name>
    <dbReference type="NCBI Taxonomy" id="1948"/>
    <lineage>
        <taxon>Bacteria</taxon>
        <taxon>Bacillati</taxon>
        <taxon>Actinomycetota</taxon>
        <taxon>Actinomycetes</taxon>
        <taxon>Kitasatosporales</taxon>
        <taxon>Streptomycetaceae</taxon>
        <taxon>Streptomyces</taxon>
    </lineage>
</organism>
<keyword evidence="1" id="KW-0472">Membrane</keyword>
<keyword evidence="1" id="KW-1133">Transmembrane helix</keyword>
<reference evidence="2 3" key="1">
    <citation type="journal article" date="2019" name="Int. J. Syst. Evol. Microbiol.">
        <title>The Global Catalogue of Microorganisms (GCM) 10K type strain sequencing project: providing services to taxonomists for standard genome sequencing and annotation.</title>
        <authorList>
            <consortium name="The Broad Institute Genomics Platform"/>
            <consortium name="The Broad Institute Genome Sequencing Center for Infectious Disease"/>
            <person name="Wu L."/>
            <person name="Ma J."/>
        </authorList>
    </citation>
    <scope>NUCLEOTIDE SEQUENCE [LARGE SCALE GENOMIC DNA]</scope>
    <source>
        <strain evidence="2 3">JCM 4395</strain>
    </source>
</reference>
<gene>
    <name evidence="2" type="ORF">GCM10010276_81360</name>
</gene>
<feature type="transmembrane region" description="Helical" evidence="1">
    <location>
        <begin position="49"/>
        <end position="70"/>
    </location>
</feature>
<feature type="transmembrane region" description="Helical" evidence="1">
    <location>
        <begin position="21"/>
        <end position="43"/>
    </location>
</feature>
<keyword evidence="3" id="KW-1185">Reference proteome</keyword>
<name>A0ABN3ND16_STRLO</name>
<accession>A0ABN3ND16</accession>
<protein>
    <submittedName>
        <fullName evidence="2">Uncharacterized protein</fullName>
    </submittedName>
</protein>
<dbReference type="RefSeq" id="WP_344406163.1">
    <property type="nucleotide sequence ID" value="NZ_BAAASG010000026.1"/>
</dbReference>
<proteinExistence type="predicted"/>
<feature type="transmembrane region" description="Helical" evidence="1">
    <location>
        <begin position="82"/>
        <end position="102"/>
    </location>
</feature>